<dbReference type="InterPro" id="IPR051906">
    <property type="entry name" value="TolC-like"/>
</dbReference>
<dbReference type="GO" id="GO:1990281">
    <property type="term" value="C:efflux pump complex"/>
    <property type="evidence" value="ECO:0007669"/>
    <property type="project" value="TreeGrafter"/>
</dbReference>
<keyword evidence="5" id="KW-0812">Transmembrane</keyword>
<keyword evidence="3" id="KW-0813">Transport</keyword>
<evidence type="ECO:0000313" key="9">
    <source>
        <dbReference type="EMBL" id="HDN85423.1"/>
    </source>
</evidence>
<comment type="subcellular location">
    <subcellularLocation>
        <location evidence="1">Cell outer membrane</location>
    </subcellularLocation>
</comment>
<evidence type="ECO:0000256" key="2">
    <source>
        <dbReference type="ARBA" id="ARBA00007613"/>
    </source>
</evidence>
<comment type="caution">
    <text evidence="9">The sequence shown here is derived from an EMBL/GenBank/DDBJ whole genome shotgun (WGS) entry which is preliminary data.</text>
</comment>
<sequence length="378" mass="43267">MSKEGKKNNYEEERMRKVMLFGLIGLFALFSVGAFAQETQQGEIRKLSLEESINIALENNFDLKMARYNVNLREVEYEQAQANNLLKASILNLKNAEFALKQAKNNLEEKRRQVILDVMDAYFQVLRAKRKVQIEKMSVQEAKGNLEIVKNKFSLGDASETDLLQAEINLSSAEFNLNKAEDQLEIARIDFNKVLGLSLNSQFELTDTFSVEPLNISIEKSVEEALKNRYEVKKAQDDLELAKIRLDLSQNDYTPELDKKNAKINLENAKINLEKVKRQITREINQLFRDMEEKKANIQITQRMEKLKQEIYGIAQKQYKAGLISATDLLDAQIELTQAQLSSVDALFEYNLAKAKFIKALATDMDYSKKESPTASKG</sequence>
<keyword evidence="6" id="KW-0472">Membrane</keyword>
<dbReference type="AlphaFoldDB" id="A0A7V0N1E4"/>
<keyword evidence="7" id="KW-0998">Cell outer membrane</keyword>
<dbReference type="Gene3D" id="1.20.1600.10">
    <property type="entry name" value="Outer membrane efflux proteins (OEP)"/>
    <property type="match status" value="2"/>
</dbReference>
<keyword evidence="4" id="KW-1134">Transmembrane beta strand</keyword>
<evidence type="ECO:0000256" key="8">
    <source>
        <dbReference type="SAM" id="Coils"/>
    </source>
</evidence>
<name>A0A7V0N1E4_UNCAE</name>
<accession>A0A7V0N1E4</accession>
<evidence type="ECO:0000256" key="5">
    <source>
        <dbReference type="ARBA" id="ARBA00022692"/>
    </source>
</evidence>
<dbReference type="Proteomes" id="UP000885660">
    <property type="component" value="Unassembled WGS sequence"/>
</dbReference>
<dbReference type="GO" id="GO:0015288">
    <property type="term" value="F:porin activity"/>
    <property type="evidence" value="ECO:0007669"/>
    <property type="project" value="TreeGrafter"/>
</dbReference>
<dbReference type="GO" id="GO:0015562">
    <property type="term" value="F:efflux transmembrane transporter activity"/>
    <property type="evidence" value="ECO:0007669"/>
    <property type="project" value="InterPro"/>
</dbReference>
<dbReference type="GO" id="GO:0009279">
    <property type="term" value="C:cell outer membrane"/>
    <property type="evidence" value="ECO:0007669"/>
    <property type="project" value="UniProtKB-SubCell"/>
</dbReference>
<proteinExistence type="inferred from homology"/>
<feature type="coiled-coil region" evidence="8">
    <location>
        <begin position="232"/>
        <end position="304"/>
    </location>
</feature>
<evidence type="ECO:0000256" key="3">
    <source>
        <dbReference type="ARBA" id="ARBA00022448"/>
    </source>
</evidence>
<dbReference type="EMBL" id="DRBC01000402">
    <property type="protein sequence ID" value="HDN85423.1"/>
    <property type="molecule type" value="Genomic_DNA"/>
</dbReference>
<evidence type="ECO:0000256" key="4">
    <source>
        <dbReference type="ARBA" id="ARBA00022452"/>
    </source>
</evidence>
<evidence type="ECO:0000256" key="7">
    <source>
        <dbReference type="ARBA" id="ARBA00023237"/>
    </source>
</evidence>
<reference evidence="9" key="1">
    <citation type="journal article" date="2020" name="mSystems">
        <title>Genome- and Community-Level Interaction Insights into Carbon Utilization and Element Cycling Functions of Hydrothermarchaeota in Hydrothermal Sediment.</title>
        <authorList>
            <person name="Zhou Z."/>
            <person name="Liu Y."/>
            <person name="Xu W."/>
            <person name="Pan J."/>
            <person name="Luo Z.H."/>
            <person name="Li M."/>
        </authorList>
    </citation>
    <scope>NUCLEOTIDE SEQUENCE [LARGE SCALE GENOMIC DNA]</scope>
    <source>
        <strain evidence="9">HyVt-219</strain>
    </source>
</reference>
<dbReference type="PANTHER" id="PTHR30026:SF20">
    <property type="entry name" value="OUTER MEMBRANE PROTEIN TOLC"/>
    <property type="match status" value="1"/>
</dbReference>
<organism evidence="9">
    <name type="scientific">Aerophobetes bacterium</name>
    <dbReference type="NCBI Taxonomy" id="2030807"/>
    <lineage>
        <taxon>Bacteria</taxon>
        <taxon>Candidatus Aerophobota</taxon>
    </lineage>
</organism>
<evidence type="ECO:0000256" key="6">
    <source>
        <dbReference type="ARBA" id="ARBA00023136"/>
    </source>
</evidence>
<dbReference type="Pfam" id="PF02321">
    <property type="entry name" value="OEP"/>
    <property type="match status" value="2"/>
</dbReference>
<protein>
    <submittedName>
        <fullName evidence="9">TolC family protein</fullName>
    </submittedName>
</protein>
<dbReference type="InterPro" id="IPR003423">
    <property type="entry name" value="OMP_efflux"/>
</dbReference>
<comment type="similarity">
    <text evidence="2">Belongs to the outer membrane factor (OMF) (TC 1.B.17) family.</text>
</comment>
<feature type="coiled-coil region" evidence="8">
    <location>
        <begin position="163"/>
        <end position="190"/>
    </location>
</feature>
<feature type="coiled-coil region" evidence="8">
    <location>
        <begin position="86"/>
        <end position="113"/>
    </location>
</feature>
<keyword evidence="8" id="KW-0175">Coiled coil</keyword>
<dbReference type="PANTHER" id="PTHR30026">
    <property type="entry name" value="OUTER MEMBRANE PROTEIN TOLC"/>
    <property type="match status" value="1"/>
</dbReference>
<dbReference type="SUPFAM" id="SSF56954">
    <property type="entry name" value="Outer membrane efflux proteins (OEP)"/>
    <property type="match status" value="1"/>
</dbReference>
<gene>
    <name evidence="9" type="ORF">ENG47_06690</name>
</gene>
<evidence type="ECO:0000256" key="1">
    <source>
        <dbReference type="ARBA" id="ARBA00004442"/>
    </source>
</evidence>